<proteinExistence type="predicted"/>
<evidence type="ECO:0000313" key="1">
    <source>
        <dbReference type="EMBL" id="RCV13564.1"/>
    </source>
</evidence>
<sequence>MRGGGSNRSPTRYLDPPPLIKPMALAPMASMVARVAHHASARSASLAARSGNACKDLILGSRSNPAVRPQGKLTGDVSPKRPIQLFGCAHHDARRRYTHSFHQVDCVAGNPAL</sequence>
<organism evidence="1">
    <name type="scientific">Setaria italica</name>
    <name type="common">Foxtail millet</name>
    <name type="synonym">Panicum italicum</name>
    <dbReference type="NCBI Taxonomy" id="4555"/>
    <lineage>
        <taxon>Eukaryota</taxon>
        <taxon>Viridiplantae</taxon>
        <taxon>Streptophyta</taxon>
        <taxon>Embryophyta</taxon>
        <taxon>Tracheophyta</taxon>
        <taxon>Spermatophyta</taxon>
        <taxon>Magnoliopsida</taxon>
        <taxon>Liliopsida</taxon>
        <taxon>Poales</taxon>
        <taxon>Poaceae</taxon>
        <taxon>PACMAD clade</taxon>
        <taxon>Panicoideae</taxon>
        <taxon>Panicodae</taxon>
        <taxon>Paniceae</taxon>
        <taxon>Cenchrinae</taxon>
        <taxon>Setaria</taxon>
    </lineage>
</organism>
<reference evidence="1" key="2">
    <citation type="submission" date="2015-07" db="EMBL/GenBank/DDBJ databases">
        <authorList>
            <person name="Noorani M."/>
        </authorList>
    </citation>
    <scope>NUCLEOTIDE SEQUENCE</scope>
    <source>
        <strain evidence="1">Yugu1</strain>
    </source>
</reference>
<protein>
    <submittedName>
        <fullName evidence="1">Uncharacterized protein</fullName>
    </submittedName>
</protein>
<gene>
    <name evidence="1" type="ORF">SETIT_2G355200v2</name>
</gene>
<name>A0A368Q6X4_SETIT</name>
<dbReference type="AlphaFoldDB" id="A0A368Q6X4"/>
<dbReference type="EMBL" id="CM003529">
    <property type="protein sequence ID" value="RCV13564.1"/>
    <property type="molecule type" value="Genomic_DNA"/>
</dbReference>
<accession>A0A368Q6X4</accession>
<reference evidence="1" key="1">
    <citation type="journal article" date="2012" name="Nat. Biotechnol.">
        <title>Reference genome sequence of the model plant Setaria.</title>
        <authorList>
            <person name="Bennetzen J.L."/>
            <person name="Schmutz J."/>
            <person name="Wang H."/>
            <person name="Percifield R."/>
            <person name="Hawkins J."/>
            <person name="Pontaroli A.C."/>
            <person name="Estep M."/>
            <person name="Feng L."/>
            <person name="Vaughn J.N."/>
            <person name="Grimwood J."/>
            <person name="Jenkins J."/>
            <person name="Barry K."/>
            <person name="Lindquist E."/>
            <person name="Hellsten U."/>
            <person name="Deshpande S."/>
            <person name="Wang X."/>
            <person name="Wu X."/>
            <person name="Mitros T."/>
            <person name="Triplett J."/>
            <person name="Yang X."/>
            <person name="Ye C.Y."/>
            <person name="Mauro-Herrera M."/>
            <person name="Wang L."/>
            <person name="Li P."/>
            <person name="Sharma M."/>
            <person name="Sharma R."/>
            <person name="Ronald P.C."/>
            <person name="Panaud O."/>
            <person name="Kellogg E.A."/>
            <person name="Brutnell T.P."/>
            <person name="Doust A.N."/>
            <person name="Tuskan G.A."/>
            <person name="Rokhsar D."/>
            <person name="Devos K.M."/>
        </authorList>
    </citation>
    <scope>NUCLEOTIDE SEQUENCE [LARGE SCALE GENOMIC DNA]</scope>
    <source>
        <strain evidence="1">Yugu1</strain>
    </source>
</reference>